<reference evidence="1 2" key="1">
    <citation type="journal article" date="2013" name="PLoS Pathog.">
        <title>Genomic analysis of the Kiwifruit pathogen Pseudomonas syringae pv. actinidiae provides insight into the origins of an emergent plant disease.</title>
        <authorList>
            <person name="McCann H.C."/>
            <person name="Rikkerink E.H."/>
            <person name="Bertels F."/>
            <person name="Fiers M."/>
            <person name="Lu A."/>
            <person name="Rees-George J."/>
            <person name="Andersen M.T."/>
            <person name="Gleave A.P."/>
            <person name="Haubold B."/>
            <person name="Wohlers M.W."/>
            <person name="Guttman D.S."/>
            <person name="Wang P.W."/>
            <person name="Straub C."/>
            <person name="Vanneste J.L."/>
            <person name="Rainey P.B."/>
            <person name="Templeton M.D."/>
        </authorList>
    </citation>
    <scope>NUCLEOTIDE SEQUENCE [LARGE SCALE GENOMIC DNA]</scope>
    <source>
        <strain evidence="1 2">ICMP 19096</strain>
    </source>
</reference>
<keyword evidence="1" id="KW-0489">Methyltransferase</keyword>
<dbReference type="InterPro" id="IPR008884">
    <property type="entry name" value="TylF_MeTrfase"/>
</dbReference>
<dbReference type="GO" id="GO:0032259">
    <property type="term" value="P:methylation"/>
    <property type="evidence" value="ECO:0007669"/>
    <property type="project" value="UniProtKB-KW"/>
</dbReference>
<organism evidence="1 2">
    <name type="scientific">Pseudomonas syringae pv. actinidiae ICMP 19096</name>
    <dbReference type="NCBI Taxonomy" id="1194405"/>
    <lineage>
        <taxon>Bacteria</taxon>
        <taxon>Pseudomonadati</taxon>
        <taxon>Pseudomonadota</taxon>
        <taxon>Gammaproteobacteria</taxon>
        <taxon>Pseudomonadales</taxon>
        <taxon>Pseudomonadaceae</taxon>
        <taxon>Pseudomonas</taxon>
        <taxon>Pseudomonas syringae</taxon>
    </lineage>
</organism>
<comment type="caution">
    <text evidence="1">The sequence shown here is derived from an EMBL/GenBank/DDBJ whole genome shotgun (WGS) entry which is preliminary data.</text>
</comment>
<evidence type="ECO:0000313" key="1">
    <source>
        <dbReference type="EMBL" id="EPN31102.1"/>
    </source>
</evidence>
<dbReference type="Proteomes" id="UP000018849">
    <property type="component" value="Unassembled WGS sequence"/>
</dbReference>
<dbReference type="SUPFAM" id="SSF53335">
    <property type="entry name" value="S-adenosyl-L-methionine-dependent methyltransferases"/>
    <property type="match status" value="1"/>
</dbReference>
<dbReference type="Gene3D" id="3.40.50.150">
    <property type="entry name" value="Vaccinia Virus protein VP39"/>
    <property type="match status" value="1"/>
</dbReference>
<dbReference type="InterPro" id="IPR029063">
    <property type="entry name" value="SAM-dependent_MTases_sf"/>
</dbReference>
<protein>
    <submittedName>
        <fullName evidence="1">Macrocin-O-methyltransferase</fullName>
    </submittedName>
</protein>
<accession>A0A656JJC9</accession>
<dbReference type="EMBL" id="AOKF01003823">
    <property type="protein sequence ID" value="EPN31102.1"/>
    <property type="molecule type" value="Genomic_DNA"/>
</dbReference>
<dbReference type="Pfam" id="PF05711">
    <property type="entry name" value="TylF"/>
    <property type="match status" value="1"/>
</dbReference>
<dbReference type="PANTHER" id="PTHR40036">
    <property type="entry name" value="MACROCIN O-METHYLTRANSFERASE"/>
    <property type="match status" value="1"/>
</dbReference>
<name>A0A656JJC9_PSESF</name>
<evidence type="ECO:0000313" key="2">
    <source>
        <dbReference type="Proteomes" id="UP000018849"/>
    </source>
</evidence>
<dbReference type="PANTHER" id="PTHR40036:SF1">
    <property type="entry name" value="MACROCIN O-METHYLTRANSFERASE"/>
    <property type="match status" value="1"/>
</dbReference>
<sequence>MEMYLELLAKTLTNSIYEDRLPSASEVEINTLEEVLAELKCENVSFNISAKELAQILQYTKKSRNVHTFVSERALRNIADCIEAVKASGVQGDVIDCGVLRGGTSIFMAGVLKHHGMDRKLYVADSFQGLPAPSAKESTFAREFWYKYADRLSEYNLSCFASKADVISNFEKYNLISHGVIFLEGWFAETLSSLPVSTQFSLIRIDADWYQSTMDALSHTYPYLSTGGYVIVDDYLLEGCKQAVDEYRSVHDITSPIEIADERNGVVFWQKK</sequence>
<proteinExistence type="predicted"/>
<dbReference type="AlphaFoldDB" id="A0A656JJC9"/>
<keyword evidence="1" id="KW-0808">Transferase</keyword>
<gene>
    <name evidence="1" type="ORF">A245_45043</name>
</gene>
<dbReference type="GO" id="GO:0008168">
    <property type="term" value="F:methyltransferase activity"/>
    <property type="evidence" value="ECO:0007669"/>
    <property type="project" value="UniProtKB-KW"/>
</dbReference>